<name>A0A8S3IFB4_9BILA</name>
<evidence type="ECO:0000259" key="1">
    <source>
        <dbReference type="Pfam" id="PF07728"/>
    </source>
</evidence>
<dbReference type="Pfam" id="PF07728">
    <property type="entry name" value="AAA_5"/>
    <property type="match status" value="1"/>
</dbReference>
<dbReference type="GO" id="GO:0005737">
    <property type="term" value="C:cytoplasm"/>
    <property type="evidence" value="ECO:0007669"/>
    <property type="project" value="TreeGrafter"/>
</dbReference>
<feature type="non-terminal residue" evidence="2">
    <location>
        <position position="1"/>
    </location>
</feature>
<evidence type="ECO:0000313" key="3">
    <source>
        <dbReference type="Proteomes" id="UP000681720"/>
    </source>
</evidence>
<dbReference type="PANTHER" id="PTHR21610">
    <property type="entry name" value="VON WILLEBRAND FACTOR A DOMAIN-CONTAINING PROTEIN 8"/>
    <property type="match status" value="1"/>
</dbReference>
<sequence>VSRMFVVSKKLVCLRPLFLRSITNDVLRIGSVTRPVTPPTDSNQSLVPIFYYEKNLFPPPFVRHLEWLMKKDKLGQDALFVGPPGPIRRRLVLAYLELTGKPYQYLQLTRDTTDSDIKQRREIQNKTALFINQAAVNAAIHGHTLVLDGLEKT</sequence>
<dbReference type="EMBL" id="CAJOBJ010343276">
    <property type="protein sequence ID" value="CAF5197755.1"/>
    <property type="molecule type" value="Genomic_DNA"/>
</dbReference>
<dbReference type="InterPro" id="IPR011704">
    <property type="entry name" value="ATPase_dyneun-rel_AAA"/>
</dbReference>
<accession>A0A8S3IFB4</accession>
<protein>
    <recommendedName>
        <fullName evidence="1">ATPase dynein-related AAA domain-containing protein</fullName>
    </recommendedName>
</protein>
<dbReference type="GO" id="GO:0016887">
    <property type="term" value="F:ATP hydrolysis activity"/>
    <property type="evidence" value="ECO:0007669"/>
    <property type="project" value="InterPro"/>
</dbReference>
<dbReference type="AlphaFoldDB" id="A0A8S3IFB4"/>
<dbReference type="GO" id="GO:0005524">
    <property type="term" value="F:ATP binding"/>
    <property type="evidence" value="ECO:0007669"/>
    <property type="project" value="InterPro"/>
</dbReference>
<evidence type="ECO:0000313" key="2">
    <source>
        <dbReference type="EMBL" id="CAF5197755.1"/>
    </source>
</evidence>
<dbReference type="InterPro" id="IPR039891">
    <property type="entry name" value="VWA8"/>
</dbReference>
<gene>
    <name evidence="2" type="ORF">GIL414_LOCUS75529</name>
</gene>
<dbReference type="Proteomes" id="UP000681720">
    <property type="component" value="Unassembled WGS sequence"/>
</dbReference>
<organism evidence="2 3">
    <name type="scientific">Rotaria magnacalcarata</name>
    <dbReference type="NCBI Taxonomy" id="392030"/>
    <lineage>
        <taxon>Eukaryota</taxon>
        <taxon>Metazoa</taxon>
        <taxon>Spiralia</taxon>
        <taxon>Gnathifera</taxon>
        <taxon>Rotifera</taxon>
        <taxon>Eurotatoria</taxon>
        <taxon>Bdelloidea</taxon>
        <taxon>Philodinida</taxon>
        <taxon>Philodinidae</taxon>
        <taxon>Rotaria</taxon>
    </lineage>
</organism>
<reference evidence="2" key="1">
    <citation type="submission" date="2021-02" db="EMBL/GenBank/DDBJ databases">
        <authorList>
            <person name="Nowell W R."/>
        </authorList>
    </citation>
    <scope>NUCLEOTIDE SEQUENCE</scope>
</reference>
<comment type="caution">
    <text evidence="2">The sequence shown here is derived from an EMBL/GenBank/DDBJ whole genome shotgun (WGS) entry which is preliminary data.</text>
</comment>
<dbReference type="PANTHER" id="PTHR21610:SF9">
    <property type="entry name" value="VON WILLEBRAND FACTOR A DOMAIN-CONTAINING PROTEIN 8"/>
    <property type="match status" value="1"/>
</dbReference>
<proteinExistence type="predicted"/>
<feature type="domain" description="ATPase dynein-related AAA" evidence="1">
    <location>
        <begin position="79"/>
        <end position="152"/>
    </location>
</feature>
<feature type="non-terminal residue" evidence="2">
    <location>
        <position position="153"/>
    </location>
</feature>